<dbReference type="InterPro" id="IPR004113">
    <property type="entry name" value="FAD-bd_oxidored_4_C"/>
</dbReference>
<evidence type="ECO:0000256" key="1">
    <source>
        <dbReference type="ARBA" id="ARBA00001974"/>
    </source>
</evidence>
<dbReference type="GO" id="GO:0016491">
    <property type="term" value="F:oxidoreductase activity"/>
    <property type="evidence" value="ECO:0007669"/>
    <property type="project" value="UniProtKB-KW"/>
</dbReference>
<evidence type="ECO:0000313" key="6">
    <source>
        <dbReference type="EMBL" id="ACY95716.1"/>
    </source>
</evidence>
<dbReference type="FunFam" id="1.10.45.10:FF:000001">
    <property type="entry name" value="D-lactate dehydrogenase mitochondrial"/>
    <property type="match status" value="1"/>
</dbReference>
<dbReference type="PROSITE" id="PS51387">
    <property type="entry name" value="FAD_PCMH"/>
    <property type="match status" value="1"/>
</dbReference>
<dbReference type="KEGG" id="tcu:Tcur_0108"/>
<keyword evidence="3" id="KW-0274">FAD</keyword>
<keyword evidence="4" id="KW-0560">Oxidoreductase</keyword>
<dbReference type="InterPro" id="IPR036318">
    <property type="entry name" value="FAD-bd_PCMH-like_sf"/>
</dbReference>
<dbReference type="SUPFAM" id="SSF56176">
    <property type="entry name" value="FAD-binding/transporter-associated domain-like"/>
    <property type="match status" value="1"/>
</dbReference>
<dbReference type="RefSeq" id="WP_012850500.1">
    <property type="nucleotide sequence ID" value="NC_013510.1"/>
</dbReference>
<dbReference type="AlphaFoldDB" id="D1ADK6"/>
<dbReference type="PANTHER" id="PTHR42934">
    <property type="entry name" value="GLYCOLATE OXIDASE SUBUNIT GLCD"/>
    <property type="match status" value="1"/>
</dbReference>
<gene>
    <name evidence="6" type="ordered locus">Tcur_0108</name>
</gene>
<evidence type="ECO:0000256" key="2">
    <source>
        <dbReference type="ARBA" id="ARBA00022630"/>
    </source>
</evidence>
<dbReference type="InterPro" id="IPR051914">
    <property type="entry name" value="FAD-linked_OxidoTrans_Type4"/>
</dbReference>
<dbReference type="Proteomes" id="UP000001918">
    <property type="component" value="Chromosome"/>
</dbReference>
<keyword evidence="2" id="KW-0285">Flavoprotein</keyword>
<keyword evidence="7" id="KW-1185">Reference proteome</keyword>
<dbReference type="STRING" id="471852.Tcur_0108"/>
<dbReference type="InterPro" id="IPR016166">
    <property type="entry name" value="FAD-bd_PCMH"/>
</dbReference>
<feature type="domain" description="FAD-binding PCMH-type" evidence="5">
    <location>
        <begin position="35"/>
        <end position="214"/>
    </location>
</feature>
<accession>D1ADK6</accession>
<dbReference type="Gene3D" id="1.10.45.10">
    <property type="entry name" value="Vanillyl-alcohol Oxidase, Chain A, domain 4"/>
    <property type="match status" value="1"/>
</dbReference>
<proteinExistence type="predicted"/>
<evidence type="ECO:0000259" key="5">
    <source>
        <dbReference type="PROSITE" id="PS51387"/>
    </source>
</evidence>
<dbReference type="EMBL" id="CP001738">
    <property type="protein sequence ID" value="ACY95716.1"/>
    <property type="molecule type" value="Genomic_DNA"/>
</dbReference>
<dbReference type="InterPro" id="IPR016171">
    <property type="entry name" value="Vanillyl_alc_oxidase_C-sub2"/>
</dbReference>
<dbReference type="InterPro" id="IPR016169">
    <property type="entry name" value="FAD-bd_PCMH_sub2"/>
</dbReference>
<reference evidence="6 7" key="1">
    <citation type="journal article" date="2011" name="Stand. Genomic Sci.">
        <title>Complete genome sequence of Thermomonospora curvata type strain (B9).</title>
        <authorList>
            <person name="Chertkov O."/>
            <person name="Sikorski J."/>
            <person name="Nolan M."/>
            <person name="Lapidus A."/>
            <person name="Lucas S."/>
            <person name="Del Rio T.G."/>
            <person name="Tice H."/>
            <person name="Cheng J.F."/>
            <person name="Goodwin L."/>
            <person name="Pitluck S."/>
            <person name="Liolios K."/>
            <person name="Ivanova N."/>
            <person name="Mavromatis K."/>
            <person name="Mikhailova N."/>
            <person name="Ovchinnikova G."/>
            <person name="Pati A."/>
            <person name="Chen A."/>
            <person name="Palaniappan K."/>
            <person name="Djao O.D."/>
            <person name="Land M."/>
            <person name="Hauser L."/>
            <person name="Chang Y.J."/>
            <person name="Jeffries C.D."/>
            <person name="Brettin T."/>
            <person name="Han C."/>
            <person name="Detter J.C."/>
            <person name="Rohde M."/>
            <person name="Goker M."/>
            <person name="Woyke T."/>
            <person name="Bristow J."/>
            <person name="Eisen J.A."/>
            <person name="Markowitz V."/>
            <person name="Hugenholtz P."/>
            <person name="Klenk H.P."/>
            <person name="Kyrpides N.C."/>
        </authorList>
    </citation>
    <scope>NUCLEOTIDE SEQUENCE [LARGE SCALE GENOMIC DNA]</scope>
    <source>
        <strain evidence="7">ATCC 19995 / DSM 43183 / JCM 3096 / KCTC 9072 / NBRC 15933 / NCIMB 10081 / Henssen B9</strain>
    </source>
</reference>
<dbReference type="Gene3D" id="3.30.465.10">
    <property type="match status" value="1"/>
</dbReference>
<evidence type="ECO:0000256" key="3">
    <source>
        <dbReference type="ARBA" id="ARBA00022827"/>
    </source>
</evidence>
<organism evidence="6 7">
    <name type="scientific">Thermomonospora curvata (strain ATCC 19995 / DSM 43183 / JCM 3096 / KCTC 9072 / NBRC 15933 / NCIMB 10081 / Henssen B9)</name>
    <dbReference type="NCBI Taxonomy" id="471852"/>
    <lineage>
        <taxon>Bacteria</taxon>
        <taxon>Bacillati</taxon>
        <taxon>Actinomycetota</taxon>
        <taxon>Actinomycetes</taxon>
        <taxon>Streptosporangiales</taxon>
        <taxon>Thermomonosporaceae</taxon>
        <taxon>Thermomonospora</taxon>
    </lineage>
</organism>
<dbReference type="Gene3D" id="3.30.70.2740">
    <property type="match status" value="1"/>
</dbReference>
<dbReference type="Pfam" id="PF02913">
    <property type="entry name" value="FAD-oxidase_C"/>
    <property type="match status" value="1"/>
</dbReference>
<dbReference type="Pfam" id="PF01565">
    <property type="entry name" value="FAD_binding_4"/>
    <property type="match status" value="1"/>
</dbReference>
<dbReference type="InterPro" id="IPR016164">
    <property type="entry name" value="FAD-linked_Oxase-like_C"/>
</dbReference>
<sequence>MADVGSALADVVGAEHVLSGEEISADYGGDEALGVAPQPPAFVVRPETTEQVAGVLRVAGEHGLAVTPRGSGTGLSGGAVPVPGGLVLSLERMNRVLEIDTANHVAVVQAGVTLGELDRLTAEAGLIYPVFPGESSASIGGTVSTNAGGMHAVKYGVTRHQVLGLEAVLAGGEVIRTGGRYVKTSTGYDLTQLIVGSEGTLAVVTEATLRLRPRAAHQASVLAPFSSLREVTAAVPKLVGSGLDPLILEYVDMLAMAAITANADVDLGVPEQVRQTTQAYLIVTLENRSAERLEADIEALGGLLTELGAADVYVLESNAARELITAREKAFWAAKSAGADAIVDAVIPRADLADFFEAVGGIGERRGTLIVGCGHAGDGNVHLSVFQPDPEKLTAVLREIFTEAMGRGGAISGEHGIGREKRPYFLDLEDPVKLRLMRQIKQVFDPQGILNPGVLFD</sequence>
<name>D1ADK6_THECD</name>
<dbReference type="SUPFAM" id="SSF55103">
    <property type="entry name" value="FAD-linked oxidases, C-terminal domain"/>
    <property type="match status" value="1"/>
</dbReference>
<dbReference type="eggNOG" id="COG0277">
    <property type="taxonomic scope" value="Bacteria"/>
</dbReference>
<evidence type="ECO:0000256" key="4">
    <source>
        <dbReference type="ARBA" id="ARBA00023002"/>
    </source>
</evidence>
<dbReference type="HOGENOM" id="CLU_017779_9_2_11"/>
<dbReference type="PANTHER" id="PTHR42934:SF2">
    <property type="entry name" value="GLYCOLATE OXIDASE SUBUNIT GLCD"/>
    <property type="match status" value="1"/>
</dbReference>
<dbReference type="OrthoDB" id="9770306at2"/>
<dbReference type="GO" id="GO:0071949">
    <property type="term" value="F:FAD binding"/>
    <property type="evidence" value="ECO:0007669"/>
    <property type="project" value="InterPro"/>
</dbReference>
<dbReference type="InterPro" id="IPR006094">
    <property type="entry name" value="Oxid_FAD_bind_N"/>
</dbReference>
<protein>
    <submittedName>
        <fullName evidence="6">FAD linked oxidase domain protein</fullName>
    </submittedName>
</protein>
<evidence type="ECO:0000313" key="7">
    <source>
        <dbReference type="Proteomes" id="UP000001918"/>
    </source>
</evidence>
<comment type="cofactor">
    <cofactor evidence="1">
        <name>FAD</name>
        <dbReference type="ChEBI" id="CHEBI:57692"/>
    </cofactor>
</comment>